<dbReference type="EMBL" id="BAABWN010000001">
    <property type="protein sequence ID" value="GAA6166337.1"/>
    <property type="molecule type" value="Genomic_DNA"/>
</dbReference>
<dbReference type="InterPro" id="IPR020904">
    <property type="entry name" value="Sc_DH/Rdtase_CS"/>
</dbReference>
<dbReference type="InterPro" id="IPR036291">
    <property type="entry name" value="NAD(P)-bd_dom_sf"/>
</dbReference>
<dbReference type="Gene3D" id="3.40.50.720">
    <property type="entry name" value="NAD(P)-binding Rossmann-like Domain"/>
    <property type="match status" value="1"/>
</dbReference>
<proteinExistence type="inferred from homology"/>
<dbReference type="RefSeq" id="WP_353301299.1">
    <property type="nucleotide sequence ID" value="NZ_BAABWN010000001.1"/>
</dbReference>
<protein>
    <submittedName>
        <fullName evidence="2">3-hydroxybutyrate dehydrogenase</fullName>
    </submittedName>
</protein>
<dbReference type="PANTHER" id="PTHR42879:SF2">
    <property type="entry name" value="3-OXOACYL-[ACYL-CARRIER-PROTEIN] REDUCTASE FABG"/>
    <property type="match status" value="1"/>
</dbReference>
<evidence type="ECO:0000313" key="2">
    <source>
        <dbReference type="EMBL" id="GAA6166337.1"/>
    </source>
</evidence>
<dbReference type="Pfam" id="PF13561">
    <property type="entry name" value="adh_short_C2"/>
    <property type="match status" value="1"/>
</dbReference>
<gene>
    <name evidence="2" type="ORF">NBRC116591_01470</name>
</gene>
<keyword evidence="3" id="KW-1185">Reference proteome</keyword>
<dbReference type="Proteomes" id="UP001465153">
    <property type="component" value="Unassembled WGS sequence"/>
</dbReference>
<dbReference type="SUPFAM" id="SSF51735">
    <property type="entry name" value="NAD(P)-binding Rossmann-fold domains"/>
    <property type="match status" value="1"/>
</dbReference>
<dbReference type="InterPro" id="IPR011294">
    <property type="entry name" value="3-OHbutyrate_DH"/>
</dbReference>
<dbReference type="PRINTS" id="PR00080">
    <property type="entry name" value="SDRFAMILY"/>
</dbReference>
<reference evidence="2 3" key="1">
    <citation type="submission" date="2024-04" db="EMBL/GenBank/DDBJ databases">
        <title>Draft genome sequence of Sessilibacter corallicola NBRC 116591.</title>
        <authorList>
            <person name="Miyakawa T."/>
            <person name="Kusuya Y."/>
            <person name="Miura T."/>
        </authorList>
    </citation>
    <scope>NUCLEOTIDE SEQUENCE [LARGE SCALE GENOMIC DNA]</scope>
    <source>
        <strain evidence="2 3">KU-00831-HH</strain>
    </source>
</reference>
<accession>A0ABQ0A3X7</accession>
<dbReference type="PRINTS" id="PR00081">
    <property type="entry name" value="GDHRDH"/>
</dbReference>
<dbReference type="InterPro" id="IPR050259">
    <property type="entry name" value="SDR"/>
</dbReference>
<dbReference type="PROSITE" id="PS00061">
    <property type="entry name" value="ADH_SHORT"/>
    <property type="match status" value="1"/>
</dbReference>
<dbReference type="NCBIfam" id="NF009093">
    <property type="entry name" value="PRK12429.1"/>
    <property type="match status" value="1"/>
</dbReference>
<name>A0ABQ0A3X7_9GAMM</name>
<comment type="similarity">
    <text evidence="1">Belongs to the short-chain dehydrogenases/reductases (SDR) family.</text>
</comment>
<evidence type="ECO:0000256" key="1">
    <source>
        <dbReference type="ARBA" id="ARBA00006484"/>
    </source>
</evidence>
<dbReference type="InterPro" id="IPR002347">
    <property type="entry name" value="SDR_fam"/>
</dbReference>
<dbReference type="PANTHER" id="PTHR42879">
    <property type="entry name" value="3-OXOACYL-(ACYL-CARRIER-PROTEIN) REDUCTASE"/>
    <property type="match status" value="1"/>
</dbReference>
<sequence length="261" mass="27866">MDLKNKSAIVTGSTSGIGQAIARGLAEKGANIVLNGFGDEADIEKQRVELEDTFGVKVLYSNADMRKPEEIRAMVELGINEFGGVDILVNNAGIQNVSPIEDFPDDKWNDIIDISLNSNFHTIKAAVPAMKEKGWGRIVNISSVHGLVASPYKSAYNAAKHGVIGLTKTVALELGEFGITCNAICPGSVNTPLMHKQLPGLAKTYNISEEDAIKNVLLKAHAIKQQVTVTDIADTIVYLCSDSAKLITGSSITIDGGWTAQ</sequence>
<dbReference type="NCBIfam" id="TIGR01963">
    <property type="entry name" value="PHB_DH"/>
    <property type="match status" value="1"/>
</dbReference>
<evidence type="ECO:0000313" key="3">
    <source>
        <dbReference type="Proteomes" id="UP001465153"/>
    </source>
</evidence>
<organism evidence="2 3">
    <name type="scientific">Sessilibacter corallicola</name>
    <dbReference type="NCBI Taxonomy" id="2904075"/>
    <lineage>
        <taxon>Bacteria</taxon>
        <taxon>Pseudomonadati</taxon>
        <taxon>Pseudomonadota</taxon>
        <taxon>Gammaproteobacteria</taxon>
        <taxon>Cellvibrionales</taxon>
        <taxon>Cellvibrionaceae</taxon>
        <taxon>Sessilibacter</taxon>
    </lineage>
</organism>
<comment type="caution">
    <text evidence="2">The sequence shown here is derived from an EMBL/GenBank/DDBJ whole genome shotgun (WGS) entry which is preliminary data.</text>
</comment>